<comment type="cofactor">
    <cofactor evidence="7 11">
        <name>[4Fe-4S] cluster</name>
        <dbReference type="ChEBI" id="CHEBI:49883"/>
    </cofactor>
    <text evidence="7 11">Binds 1 [4Fe-4S] cluster per subunit.</text>
</comment>
<dbReference type="InterPro" id="IPR035584">
    <property type="entry name" value="PurF_N"/>
</dbReference>
<evidence type="ECO:0000256" key="9">
    <source>
        <dbReference type="PIRSR" id="PIRSR000485-1"/>
    </source>
</evidence>
<keyword evidence="3 7" id="KW-0328">Glycosyltransferase</keyword>
<dbReference type="Pfam" id="PF13537">
    <property type="entry name" value="GATase_7"/>
    <property type="match status" value="1"/>
</dbReference>
<reference evidence="15 16" key="1">
    <citation type="submission" date="2017-07" db="EMBL/GenBank/DDBJ databases">
        <title>Leptospira spp. isolated from tropical soils.</title>
        <authorList>
            <person name="Thibeaux R."/>
            <person name="Iraola G."/>
            <person name="Ferres I."/>
            <person name="Bierque E."/>
            <person name="Girault D."/>
            <person name="Soupe-Gilbert M.-E."/>
            <person name="Picardeau M."/>
            <person name="Goarant C."/>
        </authorList>
    </citation>
    <scope>NUCLEOTIDE SEQUENCE [LARGE SCALE GENOMIC DNA]</scope>
    <source>
        <strain evidence="14 16">FH1-B-B1</strain>
        <strain evidence="13 15">FH1-B-C1</strain>
    </source>
</reference>
<feature type="binding site" evidence="7 10">
    <location>
        <position position="368"/>
    </location>
    <ligand>
        <name>Mg(2+)</name>
        <dbReference type="ChEBI" id="CHEBI:18420"/>
    </ligand>
</feature>
<dbReference type="InterPro" id="IPR029055">
    <property type="entry name" value="Ntn_hydrolases_N"/>
</dbReference>
<comment type="caution">
    <text evidence="14">The sequence shown here is derived from an EMBL/GenBank/DDBJ whole genome shotgun (WGS) entry which is preliminary data.</text>
</comment>
<keyword evidence="15" id="KW-1185">Reference proteome</keyword>
<feature type="binding site" evidence="7 11">
    <location>
        <position position="404"/>
    </location>
    <ligand>
        <name>[4Fe-4S] cluster</name>
        <dbReference type="ChEBI" id="CHEBI:49883"/>
    </ligand>
</feature>
<evidence type="ECO:0000256" key="10">
    <source>
        <dbReference type="PIRSR" id="PIRSR000485-2"/>
    </source>
</evidence>
<comment type="catalytic activity">
    <reaction evidence="7 8">
        <text>5-phospho-beta-D-ribosylamine + L-glutamate + diphosphate = 5-phospho-alpha-D-ribose 1-diphosphate + L-glutamine + H2O</text>
        <dbReference type="Rhea" id="RHEA:14905"/>
        <dbReference type="ChEBI" id="CHEBI:15377"/>
        <dbReference type="ChEBI" id="CHEBI:29985"/>
        <dbReference type="ChEBI" id="CHEBI:33019"/>
        <dbReference type="ChEBI" id="CHEBI:58017"/>
        <dbReference type="ChEBI" id="CHEBI:58359"/>
        <dbReference type="ChEBI" id="CHEBI:58681"/>
        <dbReference type="EC" id="2.4.2.14"/>
    </reaction>
</comment>
<comment type="function">
    <text evidence="7">Catalyzes the formation of phosphoribosylamine from phosphoribosylpyrophosphate (PRPP) and glutamine.</text>
</comment>
<dbReference type="EMBL" id="NPDY01000006">
    <property type="protein sequence ID" value="PJZ69930.1"/>
    <property type="molecule type" value="Genomic_DNA"/>
</dbReference>
<protein>
    <recommendedName>
        <fullName evidence="7">Amidophosphoribosyltransferase</fullName>
        <shortName evidence="7">ATase</shortName>
        <ecNumber evidence="7">2.4.2.14</ecNumber>
    </recommendedName>
    <alternativeName>
        <fullName evidence="7">Glutamine phosphoribosylpyrophosphate amidotransferase</fullName>
        <shortName evidence="7">GPATase</shortName>
    </alternativeName>
</protein>
<feature type="binding site" evidence="7 10">
    <location>
        <position position="367"/>
    </location>
    <ligand>
        <name>Mg(2+)</name>
        <dbReference type="ChEBI" id="CHEBI:18420"/>
    </ligand>
</feature>
<dbReference type="AlphaFoldDB" id="A0A2M9ZKR4"/>
<keyword evidence="7" id="KW-0004">4Fe-4S</keyword>
<dbReference type="InterPro" id="IPR005854">
    <property type="entry name" value="PurF"/>
</dbReference>
<dbReference type="Proteomes" id="UP000231990">
    <property type="component" value="Unassembled WGS sequence"/>
</dbReference>
<keyword evidence="7 11" id="KW-0411">Iron-sulfur</keyword>
<dbReference type="OrthoDB" id="9801213at2"/>
<feature type="binding site" evidence="7 11">
    <location>
        <position position="456"/>
    </location>
    <ligand>
        <name>[4Fe-4S] cluster</name>
        <dbReference type="ChEBI" id="CHEBI:49883"/>
    </ligand>
</feature>
<sequence length="488" mass="54047">MSSIPNTSNLRTIVQDDKPKEECAIFGIFNSQEAANFTYLGLYSMQHRGQESSGIVSSDGEHLYRYAGMGLVANIFTEAKIRELTGTSAIGHNRYSTTGASFLRNAQPLRVESHLGPIALAHNGNLVNSWEVRSQLERDGSIFQTTIDSEVIVHLMARSGETDFLSALSSALKKVRGAYSLVVLTKSQLIAVRDPNGFRPLVMGKRDDGSIVFASETCAFDITDTTYERDVEPGEMIVVDRTGVRSFYPFPQSKAALCIFEYIYFARPDSNIFGESVYKVRKALGSQLAKELPVEADVVIPVPDSANIAALGYAEASGIPFQSGLIRSHYIGRTFIEPDQKIRDFGAKIKYNVVKNVVEGKRVIIVDDSIMRGTTSRKIIKMIRNAGATEIHLRVSAPPTISPCYYGIDIPTHNELIAATHTIEEIRKYLRVDSIAYLSVESMGRAVQEHKGGGFCNACFTAEYPVEFQSDMGNQKSLFREYEVEERV</sequence>
<dbReference type="GO" id="GO:0000287">
    <property type="term" value="F:magnesium ion binding"/>
    <property type="evidence" value="ECO:0007669"/>
    <property type="project" value="UniProtKB-UniRule"/>
</dbReference>
<dbReference type="SUPFAM" id="SSF53271">
    <property type="entry name" value="PRTase-like"/>
    <property type="match status" value="1"/>
</dbReference>
<keyword evidence="5 7" id="KW-0658">Purine biosynthesis</keyword>
<dbReference type="EC" id="2.4.2.14" evidence="7"/>
<evidence type="ECO:0000313" key="13">
    <source>
        <dbReference type="EMBL" id="PJZ69930.1"/>
    </source>
</evidence>
<feature type="binding site" evidence="7 11">
    <location>
        <position position="258"/>
    </location>
    <ligand>
        <name>[4Fe-4S] cluster</name>
        <dbReference type="ChEBI" id="CHEBI:49883"/>
    </ligand>
</feature>
<dbReference type="PROSITE" id="PS51278">
    <property type="entry name" value="GATASE_TYPE_2"/>
    <property type="match status" value="1"/>
</dbReference>
<dbReference type="CDD" id="cd00715">
    <property type="entry name" value="GPATase_N"/>
    <property type="match status" value="1"/>
</dbReference>
<evidence type="ECO:0000256" key="5">
    <source>
        <dbReference type="ARBA" id="ARBA00022755"/>
    </source>
</evidence>
<comment type="pathway">
    <text evidence="1 7 8">Purine metabolism; IMP biosynthesis via de novo pathway; N(1)-(5-phospho-D-ribosyl)glycinamide from 5-phospho-alpha-D-ribose 1-diphosphate: step 1/2.</text>
</comment>
<dbReference type="HAMAP" id="MF_01931">
    <property type="entry name" value="PurF"/>
    <property type="match status" value="1"/>
</dbReference>
<dbReference type="CDD" id="cd06223">
    <property type="entry name" value="PRTases_typeI"/>
    <property type="match status" value="1"/>
</dbReference>
<proteinExistence type="inferred from homology"/>
<dbReference type="InterPro" id="IPR017932">
    <property type="entry name" value="GATase_2_dom"/>
</dbReference>
<evidence type="ECO:0000256" key="3">
    <source>
        <dbReference type="ARBA" id="ARBA00022676"/>
    </source>
</evidence>
<dbReference type="EMBL" id="NPDZ01000008">
    <property type="protein sequence ID" value="PJZ72662.1"/>
    <property type="molecule type" value="Genomic_DNA"/>
</dbReference>
<keyword evidence="7 10" id="KW-0460">Magnesium</keyword>
<gene>
    <name evidence="7" type="primary">purF</name>
    <name evidence="13" type="ORF">CH360_08470</name>
    <name evidence="14" type="ORF">CH373_13215</name>
</gene>
<evidence type="ECO:0000313" key="14">
    <source>
        <dbReference type="EMBL" id="PJZ72662.1"/>
    </source>
</evidence>
<evidence type="ECO:0000256" key="4">
    <source>
        <dbReference type="ARBA" id="ARBA00022679"/>
    </source>
</evidence>
<evidence type="ECO:0000313" key="16">
    <source>
        <dbReference type="Proteomes" id="UP000231990"/>
    </source>
</evidence>
<dbReference type="RefSeq" id="WP_100713598.1">
    <property type="nucleotide sequence ID" value="NZ_NPDY01000006.1"/>
</dbReference>
<keyword evidence="7 10" id="KW-0479">Metal-binding</keyword>
<evidence type="ECO:0000256" key="6">
    <source>
        <dbReference type="ARBA" id="ARBA00022962"/>
    </source>
</evidence>
<feature type="binding site" evidence="7 10">
    <location>
        <position position="305"/>
    </location>
    <ligand>
        <name>Mg(2+)</name>
        <dbReference type="ChEBI" id="CHEBI:18420"/>
    </ligand>
</feature>
<evidence type="ECO:0000313" key="15">
    <source>
        <dbReference type="Proteomes" id="UP000231962"/>
    </source>
</evidence>
<evidence type="ECO:0000256" key="1">
    <source>
        <dbReference type="ARBA" id="ARBA00005209"/>
    </source>
</evidence>
<evidence type="ECO:0000256" key="8">
    <source>
        <dbReference type="PIRNR" id="PIRNR000485"/>
    </source>
</evidence>
<comment type="similarity">
    <text evidence="2 7 8">In the C-terminal section; belongs to the purine/pyrimidine phosphoribosyltransferase family.</text>
</comment>
<dbReference type="GO" id="GO:0051539">
    <property type="term" value="F:4 iron, 4 sulfur cluster binding"/>
    <property type="evidence" value="ECO:0007669"/>
    <property type="project" value="UniProtKB-KW"/>
</dbReference>
<organism evidence="14 16">
    <name type="scientific">Leptospira perolatii</name>
    <dbReference type="NCBI Taxonomy" id="2023191"/>
    <lineage>
        <taxon>Bacteria</taxon>
        <taxon>Pseudomonadati</taxon>
        <taxon>Spirochaetota</taxon>
        <taxon>Spirochaetia</taxon>
        <taxon>Leptospirales</taxon>
        <taxon>Leptospiraceae</taxon>
        <taxon>Leptospira</taxon>
    </lineage>
</organism>
<dbReference type="SUPFAM" id="SSF56235">
    <property type="entry name" value="N-terminal nucleophile aminohydrolases (Ntn hydrolases)"/>
    <property type="match status" value="1"/>
</dbReference>
<feature type="active site" description="Nucleophile" evidence="7 9">
    <location>
        <position position="23"/>
    </location>
</feature>
<dbReference type="GO" id="GO:0009113">
    <property type="term" value="P:purine nucleobase biosynthetic process"/>
    <property type="evidence" value="ECO:0007669"/>
    <property type="project" value="UniProtKB-UniRule"/>
</dbReference>
<dbReference type="InterPro" id="IPR000836">
    <property type="entry name" value="PRTase_dom"/>
</dbReference>
<accession>A0A2M9ZKR4</accession>
<dbReference type="Proteomes" id="UP000231962">
    <property type="component" value="Unassembled WGS sequence"/>
</dbReference>
<evidence type="ECO:0000259" key="12">
    <source>
        <dbReference type="PROSITE" id="PS51278"/>
    </source>
</evidence>
<keyword evidence="7 11" id="KW-0408">Iron</keyword>
<evidence type="ECO:0000256" key="11">
    <source>
        <dbReference type="PIRSR" id="PIRSR000485-3"/>
    </source>
</evidence>
<dbReference type="Gene3D" id="3.40.50.2020">
    <property type="match status" value="1"/>
</dbReference>
<dbReference type="UniPathway" id="UPA00074">
    <property type="reaction ID" value="UER00124"/>
</dbReference>
<keyword evidence="6 7" id="KW-0315">Glutamine amidotransferase</keyword>
<name>A0A2M9ZKR4_9LEPT</name>
<evidence type="ECO:0000256" key="7">
    <source>
        <dbReference type="HAMAP-Rule" id="MF_01931"/>
    </source>
</evidence>
<feature type="domain" description="Glutamine amidotransferase type-2" evidence="12">
    <location>
        <begin position="23"/>
        <end position="242"/>
    </location>
</feature>
<evidence type="ECO:0000256" key="2">
    <source>
        <dbReference type="ARBA" id="ARBA00010138"/>
    </source>
</evidence>
<dbReference type="Gene3D" id="3.60.20.10">
    <property type="entry name" value="Glutamine Phosphoribosylpyrophosphate, subunit 1, domain 1"/>
    <property type="match status" value="1"/>
</dbReference>
<dbReference type="Pfam" id="PF00156">
    <property type="entry name" value="Pribosyltran"/>
    <property type="match status" value="1"/>
</dbReference>
<dbReference type="GO" id="GO:0004044">
    <property type="term" value="F:amidophosphoribosyltransferase activity"/>
    <property type="evidence" value="ECO:0007669"/>
    <property type="project" value="UniProtKB-UniRule"/>
</dbReference>
<keyword evidence="4 7" id="KW-0808">Transferase</keyword>
<dbReference type="GO" id="GO:0006189">
    <property type="term" value="P:'de novo' IMP biosynthetic process"/>
    <property type="evidence" value="ECO:0007669"/>
    <property type="project" value="UniProtKB-UniRule"/>
</dbReference>
<dbReference type="PIRSF" id="PIRSF000485">
    <property type="entry name" value="Amd_phspho_trans"/>
    <property type="match status" value="1"/>
</dbReference>
<feature type="binding site" evidence="7 11">
    <location>
        <position position="459"/>
    </location>
    <ligand>
        <name>[4Fe-4S] cluster</name>
        <dbReference type="ChEBI" id="CHEBI:49883"/>
    </ligand>
</feature>
<dbReference type="PANTHER" id="PTHR11907">
    <property type="entry name" value="AMIDOPHOSPHORIBOSYLTRANSFERASE"/>
    <property type="match status" value="1"/>
</dbReference>
<dbReference type="InterPro" id="IPR029057">
    <property type="entry name" value="PRTase-like"/>
</dbReference>
<dbReference type="NCBIfam" id="TIGR01134">
    <property type="entry name" value="purF"/>
    <property type="match status" value="1"/>
</dbReference>
<comment type="cofactor">
    <cofactor evidence="7 10">
        <name>Mg(2+)</name>
        <dbReference type="ChEBI" id="CHEBI:18420"/>
    </cofactor>
    <text evidence="7 10">Binds 1 Mg(2+) ion per subunit.</text>
</comment>